<evidence type="ECO:0000256" key="5">
    <source>
        <dbReference type="ARBA" id="ARBA00022786"/>
    </source>
</evidence>
<reference evidence="10" key="1">
    <citation type="journal article" date="2013" name="Nature">
        <title>Pan genome of the phytoplankton Emiliania underpins its global distribution.</title>
        <authorList>
            <person name="Read B.A."/>
            <person name="Kegel J."/>
            <person name="Klute M.J."/>
            <person name="Kuo A."/>
            <person name="Lefebvre S.C."/>
            <person name="Maumus F."/>
            <person name="Mayer C."/>
            <person name="Miller J."/>
            <person name="Monier A."/>
            <person name="Salamov A."/>
            <person name="Young J."/>
            <person name="Aguilar M."/>
            <person name="Claverie J.M."/>
            <person name="Frickenhaus S."/>
            <person name="Gonzalez K."/>
            <person name="Herman E.K."/>
            <person name="Lin Y.C."/>
            <person name="Napier J."/>
            <person name="Ogata H."/>
            <person name="Sarno A.F."/>
            <person name="Shmutz J."/>
            <person name="Schroeder D."/>
            <person name="de Vargas C."/>
            <person name="Verret F."/>
            <person name="von Dassow P."/>
            <person name="Valentin K."/>
            <person name="Van de Peer Y."/>
            <person name="Wheeler G."/>
            <person name="Dacks J.B."/>
            <person name="Delwiche C.F."/>
            <person name="Dyhrman S.T."/>
            <person name="Glockner G."/>
            <person name="John U."/>
            <person name="Richards T."/>
            <person name="Worden A.Z."/>
            <person name="Zhang X."/>
            <person name="Grigoriev I.V."/>
            <person name="Allen A.E."/>
            <person name="Bidle K."/>
            <person name="Borodovsky M."/>
            <person name="Bowler C."/>
            <person name="Brownlee C."/>
            <person name="Cock J.M."/>
            <person name="Elias M."/>
            <person name="Gladyshev V.N."/>
            <person name="Groth M."/>
            <person name="Guda C."/>
            <person name="Hadaegh A."/>
            <person name="Iglesias-Rodriguez M.D."/>
            <person name="Jenkins J."/>
            <person name="Jones B.M."/>
            <person name="Lawson T."/>
            <person name="Leese F."/>
            <person name="Lindquist E."/>
            <person name="Lobanov A."/>
            <person name="Lomsadze A."/>
            <person name="Malik S.B."/>
            <person name="Marsh M.E."/>
            <person name="Mackinder L."/>
            <person name="Mock T."/>
            <person name="Mueller-Roeber B."/>
            <person name="Pagarete A."/>
            <person name="Parker M."/>
            <person name="Probert I."/>
            <person name="Quesneville H."/>
            <person name="Raines C."/>
            <person name="Rensing S.A."/>
            <person name="Riano-Pachon D.M."/>
            <person name="Richier S."/>
            <person name="Rokitta S."/>
            <person name="Shiraiwa Y."/>
            <person name="Soanes D.M."/>
            <person name="van der Giezen M."/>
            <person name="Wahlund T.M."/>
            <person name="Williams B."/>
            <person name="Wilson W."/>
            <person name="Wolfe G."/>
            <person name="Wurch L.L."/>
        </authorList>
    </citation>
    <scope>NUCLEOTIDE SEQUENCE</scope>
</reference>
<proteinExistence type="inferred from homology"/>
<dbReference type="InterPro" id="IPR001394">
    <property type="entry name" value="Peptidase_C19_UCH"/>
</dbReference>
<dbReference type="PaxDb" id="2903-EOD38476"/>
<dbReference type="InterPro" id="IPR038765">
    <property type="entry name" value="Papain-like_cys_pep_sf"/>
</dbReference>
<keyword evidence="4" id="KW-0645">Protease</keyword>
<protein>
    <recommendedName>
        <fullName evidence="3">ubiquitinyl hydrolase 1</fullName>
        <ecNumber evidence="3">3.4.19.12</ecNumber>
    </recommendedName>
</protein>
<dbReference type="GO" id="GO:0006508">
    <property type="term" value="P:proteolysis"/>
    <property type="evidence" value="ECO:0007669"/>
    <property type="project" value="UniProtKB-KW"/>
</dbReference>
<evidence type="ECO:0000313" key="9">
    <source>
        <dbReference type="EnsemblProtists" id="EOD38476"/>
    </source>
</evidence>
<keyword evidence="7" id="KW-0788">Thiol protease</keyword>
<dbReference type="GO" id="GO:0005634">
    <property type="term" value="C:nucleus"/>
    <property type="evidence" value="ECO:0007669"/>
    <property type="project" value="UniProtKB-SubCell"/>
</dbReference>
<evidence type="ECO:0000313" key="10">
    <source>
        <dbReference type="Proteomes" id="UP000013827"/>
    </source>
</evidence>
<evidence type="ECO:0000256" key="1">
    <source>
        <dbReference type="ARBA" id="ARBA00000707"/>
    </source>
</evidence>
<dbReference type="HOGENOM" id="CLU_1346319_0_0_1"/>
<comment type="catalytic activity">
    <reaction evidence="1">
        <text>Thiol-dependent hydrolysis of ester, thioester, amide, peptide and isopeptide bonds formed by the C-terminal Gly of ubiquitin (a 76-residue protein attached to proteins as an intracellular targeting signal).</text>
        <dbReference type="EC" id="3.4.19.12"/>
    </reaction>
</comment>
<accession>A0A0D3KRU1</accession>
<dbReference type="PROSITE" id="PS50235">
    <property type="entry name" value="USP_3"/>
    <property type="match status" value="1"/>
</dbReference>
<name>A0A0D3KRU1_EMIH1</name>
<organism evidence="9 10">
    <name type="scientific">Emiliania huxleyi (strain CCMP1516)</name>
    <dbReference type="NCBI Taxonomy" id="280463"/>
    <lineage>
        <taxon>Eukaryota</taxon>
        <taxon>Haptista</taxon>
        <taxon>Haptophyta</taxon>
        <taxon>Prymnesiophyceae</taxon>
        <taxon>Isochrysidales</taxon>
        <taxon>Noelaerhabdaceae</taxon>
        <taxon>Emiliania</taxon>
    </lineage>
</organism>
<dbReference type="RefSeq" id="XP_005790905.1">
    <property type="nucleotide sequence ID" value="XM_005790848.1"/>
</dbReference>
<dbReference type="GO" id="GO:0005829">
    <property type="term" value="C:cytosol"/>
    <property type="evidence" value="ECO:0007669"/>
    <property type="project" value="TreeGrafter"/>
</dbReference>
<evidence type="ECO:0000256" key="2">
    <source>
        <dbReference type="ARBA" id="ARBA00009085"/>
    </source>
</evidence>
<dbReference type="GO" id="GO:0016579">
    <property type="term" value="P:protein deubiquitination"/>
    <property type="evidence" value="ECO:0007669"/>
    <property type="project" value="InterPro"/>
</dbReference>
<dbReference type="InterPro" id="IPR028889">
    <property type="entry name" value="USP"/>
</dbReference>
<dbReference type="Gene3D" id="3.90.70.10">
    <property type="entry name" value="Cysteine proteinases"/>
    <property type="match status" value="1"/>
</dbReference>
<evidence type="ECO:0000256" key="3">
    <source>
        <dbReference type="ARBA" id="ARBA00012759"/>
    </source>
</evidence>
<keyword evidence="10" id="KW-1185">Reference proteome</keyword>
<reference evidence="9" key="2">
    <citation type="submission" date="2024-10" db="UniProtKB">
        <authorList>
            <consortium name="EnsemblProtists"/>
        </authorList>
    </citation>
    <scope>IDENTIFICATION</scope>
</reference>
<sequence length="204" mass="22352">MNSLVQSLFMTHAFRAGIYSWSSTAAAEADGEAASAAQPAAAIADNVCFELQRLFVALHHSEATSYDPTALTDALSLDTSVQQDAQEFNKLLLSLIETHLRRSPEPALQSLVQSTFRGESCYRTVCARCERPFASSATRHPLYELELRLKPSGGTALQESLLEYVCKEELEGVECGHCSSRQNATRNICLASLPPVLSLQLLRF</sequence>
<feature type="domain" description="USP" evidence="8">
    <location>
        <begin position="1"/>
        <end position="204"/>
    </location>
</feature>
<dbReference type="eggNOG" id="KOG1863">
    <property type="taxonomic scope" value="Eukaryota"/>
</dbReference>
<comment type="similarity">
    <text evidence="2">Belongs to the peptidase C19 family.</text>
</comment>
<dbReference type="PANTHER" id="PTHR24006:SF722">
    <property type="entry name" value="UBIQUITIN CARBOXYL-TERMINAL HYDROLASE 48"/>
    <property type="match status" value="1"/>
</dbReference>
<dbReference type="EC" id="3.4.19.12" evidence="3"/>
<keyword evidence="6" id="KW-0378">Hydrolase</keyword>
<keyword evidence="5" id="KW-0833">Ubl conjugation pathway</keyword>
<dbReference type="EnsemblProtists" id="EOD38476">
    <property type="protein sequence ID" value="EOD38476"/>
    <property type="gene ID" value="EMIHUDRAFT_466852"/>
</dbReference>
<evidence type="ECO:0000256" key="4">
    <source>
        <dbReference type="ARBA" id="ARBA00022670"/>
    </source>
</evidence>
<dbReference type="PANTHER" id="PTHR24006">
    <property type="entry name" value="UBIQUITIN CARBOXYL-TERMINAL HYDROLASE"/>
    <property type="match status" value="1"/>
</dbReference>
<dbReference type="InterPro" id="IPR050164">
    <property type="entry name" value="Peptidase_C19"/>
</dbReference>
<dbReference type="GO" id="GO:0004843">
    <property type="term" value="F:cysteine-type deubiquitinase activity"/>
    <property type="evidence" value="ECO:0007669"/>
    <property type="project" value="UniProtKB-EC"/>
</dbReference>
<evidence type="ECO:0000259" key="8">
    <source>
        <dbReference type="PROSITE" id="PS50235"/>
    </source>
</evidence>
<dbReference type="Pfam" id="PF00443">
    <property type="entry name" value="UCH"/>
    <property type="match status" value="1"/>
</dbReference>
<evidence type="ECO:0000256" key="6">
    <source>
        <dbReference type="ARBA" id="ARBA00022801"/>
    </source>
</evidence>
<dbReference type="SUPFAM" id="SSF54001">
    <property type="entry name" value="Cysteine proteinases"/>
    <property type="match status" value="1"/>
</dbReference>
<evidence type="ECO:0000256" key="7">
    <source>
        <dbReference type="ARBA" id="ARBA00022807"/>
    </source>
</evidence>
<dbReference type="Proteomes" id="UP000013827">
    <property type="component" value="Unassembled WGS sequence"/>
</dbReference>
<dbReference type="STRING" id="2903.R1FS63"/>
<dbReference type="AlphaFoldDB" id="A0A0D3KRU1"/>
<dbReference type="KEGG" id="ehx:EMIHUDRAFT_466852"/>
<dbReference type="GeneID" id="17283746"/>